<dbReference type="OrthoDB" id="1250556at2759"/>
<dbReference type="AlphaFoldDB" id="A0A7J7HGP8"/>
<organism evidence="2 3">
    <name type="scientific">Camellia sinensis</name>
    <name type="common">Tea plant</name>
    <name type="synonym">Thea sinensis</name>
    <dbReference type="NCBI Taxonomy" id="4442"/>
    <lineage>
        <taxon>Eukaryota</taxon>
        <taxon>Viridiplantae</taxon>
        <taxon>Streptophyta</taxon>
        <taxon>Embryophyta</taxon>
        <taxon>Tracheophyta</taxon>
        <taxon>Spermatophyta</taxon>
        <taxon>Magnoliopsida</taxon>
        <taxon>eudicotyledons</taxon>
        <taxon>Gunneridae</taxon>
        <taxon>Pentapetalae</taxon>
        <taxon>asterids</taxon>
        <taxon>Ericales</taxon>
        <taxon>Theaceae</taxon>
        <taxon>Camellia</taxon>
    </lineage>
</organism>
<comment type="caution">
    <text evidence="2">The sequence shown here is derived from an EMBL/GenBank/DDBJ whole genome shotgun (WGS) entry which is preliminary data.</text>
</comment>
<keyword evidence="1" id="KW-0472">Membrane</keyword>
<keyword evidence="1" id="KW-0812">Transmembrane</keyword>
<feature type="transmembrane region" description="Helical" evidence="1">
    <location>
        <begin position="44"/>
        <end position="62"/>
    </location>
</feature>
<keyword evidence="1" id="KW-1133">Transmembrane helix</keyword>
<evidence type="ECO:0000313" key="2">
    <source>
        <dbReference type="EMBL" id="KAF5951124.1"/>
    </source>
</evidence>
<dbReference type="EMBL" id="JACBKZ010000004">
    <property type="protein sequence ID" value="KAF5951124.1"/>
    <property type="molecule type" value="Genomic_DNA"/>
</dbReference>
<evidence type="ECO:0000313" key="3">
    <source>
        <dbReference type="Proteomes" id="UP000593564"/>
    </source>
</evidence>
<name>A0A7J7HGP8_CAMSI</name>
<evidence type="ECO:0000256" key="1">
    <source>
        <dbReference type="SAM" id="Phobius"/>
    </source>
</evidence>
<dbReference type="PANTHER" id="PTHR33287:SF12">
    <property type="match status" value="1"/>
</dbReference>
<keyword evidence="3" id="KW-1185">Reference proteome</keyword>
<reference evidence="3" key="1">
    <citation type="journal article" date="2020" name="Nat. Commun.">
        <title>Genome assembly of wild tea tree DASZ reveals pedigree and selection history of tea varieties.</title>
        <authorList>
            <person name="Zhang W."/>
            <person name="Zhang Y."/>
            <person name="Qiu H."/>
            <person name="Guo Y."/>
            <person name="Wan H."/>
            <person name="Zhang X."/>
            <person name="Scossa F."/>
            <person name="Alseekh S."/>
            <person name="Zhang Q."/>
            <person name="Wang P."/>
            <person name="Xu L."/>
            <person name="Schmidt M.H."/>
            <person name="Jia X."/>
            <person name="Li D."/>
            <person name="Zhu A."/>
            <person name="Guo F."/>
            <person name="Chen W."/>
            <person name="Ni D."/>
            <person name="Usadel B."/>
            <person name="Fernie A.R."/>
            <person name="Wen W."/>
        </authorList>
    </citation>
    <scope>NUCLEOTIDE SEQUENCE [LARGE SCALE GENOMIC DNA]</scope>
    <source>
        <strain evidence="3">cv. G240</strain>
    </source>
</reference>
<gene>
    <name evidence="2" type="ORF">HYC85_009068</name>
</gene>
<protein>
    <recommendedName>
        <fullName evidence="4">Transmembrane protein</fullName>
    </recommendedName>
</protein>
<evidence type="ECO:0008006" key="4">
    <source>
        <dbReference type="Google" id="ProtNLM"/>
    </source>
</evidence>
<accession>A0A7J7HGP8</accession>
<dbReference type="Proteomes" id="UP000593564">
    <property type="component" value="Unassembled WGS sequence"/>
</dbReference>
<feature type="transmembrane region" description="Helical" evidence="1">
    <location>
        <begin position="77"/>
        <end position="99"/>
    </location>
</feature>
<dbReference type="PANTHER" id="PTHR33287">
    <property type="entry name" value="OS03G0453550 PROTEIN"/>
    <property type="match status" value="1"/>
</dbReference>
<sequence>MWNNNIQPTLEMDAKWCKVSNNYKELTFINGKQEKRVQYLETRAMHLAMFYIAFQSIIFLSISKPSALQCSSWWKPFSLSVLIAFVFALNFATTIIKYIRTQYQYDLNLMDQQDNYEEMVLLESQQIEIDIDMDDTDDMDRPGYGAFDLPRSSSRRKEKQQKPDMFVVCQRYTHIWVTVSAMLAFTALVLHTCRSSVCGGA</sequence>
<proteinExistence type="predicted"/>
<reference evidence="2 3" key="2">
    <citation type="submission" date="2020-07" db="EMBL/GenBank/DDBJ databases">
        <title>Genome assembly of wild tea tree DASZ reveals pedigree and selection history of tea varieties.</title>
        <authorList>
            <person name="Zhang W."/>
        </authorList>
    </citation>
    <scope>NUCLEOTIDE SEQUENCE [LARGE SCALE GENOMIC DNA]</scope>
    <source>
        <strain evidence="3">cv. G240</strain>
        <tissue evidence="2">Leaf</tissue>
    </source>
</reference>